<keyword evidence="3" id="KW-1185">Reference proteome</keyword>
<dbReference type="Proteomes" id="UP000218231">
    <property type="component" value="Unassembled WGS sequence"/>
</dbReference>
<comment type="caution">
    <text evidence="2">The sequence shown here is derived from an EMBL/GenBank/DDBJ whole genome shotgun (WGS) entry which is preliminary data.</text>
</comment>
<dbReference type="EMBL" id="LIAE01010008">
    <property type="protein sequence ID" value="PAV66997.1"/>
    <property type="molecule type" value="Genomic_DNA"/>
</dbReference>
<dbReference type="AlphaFoldDB" id="A0A2A2JZ56"/>
<sequence length="134" mass="14273">MALIYGVFSQGTAGARHSAISSGRSPSTRWPVGLRYPSSPVICCRTFSRNPCNPTPVRWRGCHHHAVGQVGRLLGIVGDQQDGNPRAFANRQQFILQLLAVQSVEGAEGFVQQQNARAGHQPPGDGHALGHAAG</sequence>
<evidence type="ECO:0000313" key="2">
    <source>
        <dbReference type="EMBL" id="PAV66997.1"/>
    </source>
</evidence>
<accession>A0A2A2JZ56</accession>
<dbReference type="AntiFam" id="ANF00095">
    <property type="entry name" value="Shadow ORF (opposite ABC transporters)"/>
</dbReference>
<gene>
    <name evidence="2" type="ORF">WR25_00473</name>
</gene>
<evidence type="ECO:0000313" key="3">
    <source>
        <dbReference type="Proteomes" id="UP000218231"/>
    </source>
</evidence>
<organism evidence="2 3">
    <name type="scientific">Diploscapter pachys</name>
    <dbReference type="NCBI Taxonomy" id="2018661"/>
    <lineage>
        <taxon>Eukaryota</taxon>
        <taxon>Metazoa</taxon>
        <taxon>Ecdysozoa</taxon>
        <taxon>Nematoda</taxon>
        <taxon>Chromadorea</taxon>
        <taxon>Rhabditida</taxon>
        <taxon>Rhabditina</taxon>
        <taxon>Rhabditomorpha</taxon>
        <taxon>Rhabditoidea</taxon>
        <taxon>Rhabditidae</taxon>
        <taxon>Diploscapter</taxon>
    </lineage>
</organism>
<evidence type="ECO:0000256" key="1">
    <source>
        <dbReference type="SAM" id="MobiDB-lite"/>
    </source>
</evidence>
<protein>
    <submittedName>
        <fullName evidence="2">Uncharacterized protein</fullName>
    </submittedName>
</protein>
<name>A0A2A2JZ56_9BILA</name>
<reference evidence="2 3" key="1">
    <citation type="journal article" date="2017" name="Curr. Biol.">
        <title>Genome architecture and evolution of a unichromosomal asexual nematode.</title>
        <authorList>
            <person name="Fradin H."/>
            <person name="Zegar C."/>
            <person name="Gutwein M."/>
            <person name="Lucas J."/>
            <person name="Kovtun M."/>
            <person name="Corcoran D."/>
            <person name="Baugh L.R."/>
            <person name="Kiontke K."/>
            <person name="Gunsalus K."/>
            <person name="Fitch D.H."/>
            <person name="Piano F."/>
        </authorList>
    </citation>
    <scope>NUCLEOTIDE SEQUENCE [LARGE SCALE GENOMIC DNA]</scope>
    <source>
        <strain evidence="2">PF1309</strain>
    </source>
</reference>
<proteinExistence type="predicted"/>
<dbReference type="AntiFam" id="ANF00142">
    <property type="entry name" value="Shadow ORF (opposite yadG)"/>
</dbReference>
<feature type="region of interest" description="Disordered" evidence="1">
    <location>
        <begin position="114"/>
        <end position="134"/>
    </location>
</feature>